<dbReference type="Proteomes" id="UP000078046">
    <property type="component" value="Unassembled WGS sequence"/>
</dbReference>
<name>A0A177B505_9BILA</name>
<feature type="region of interest" description="Disordered" evidence="1">
    <location>
        <begin position="163"/>
        <end position="201"/>
    </location>
</feature>
<dbReference type="EMBL" id="LWCA01000295">
    <property type="protein sequence ID" value="OAF69355.1"/>
    <property type="molecule type" value="Genomic_DNA"/>
</dbReference>
<dbReference type="AlphaFoldDB" id="A0A177B505"/>
<reference evidence="2 3" key="1">
    <citation type="submission" date="2016-04" db="EMBL/GenBank/DDBJ databases">
        <title>The genome of Intoshia linei affirms orthonectids as highly simplified spiralians.</title>
        <authorList>
            <person name="Mikhailov K.V."/>
            <person name="Slusarev G.S."/>
            <person name="Nikitin M.A."/>
            <person name="Logacheva M.D."/>
            <person name="Penin A."/>
            <person name="Aleoshin V."/>
            <person name="Panchin Y.V."/>
        </authorList>
    </citation>
    <scope>NUCLEOTIDE SEQUENCE [LARGE SCALE GENOMIC DNA]</scope>
    <source>
        <strain evidence="2">Intl2013</strain>
        <tissue evidence="2">Whole animal</tissue>
    </source>
</reference>
<keyword evidence="3" id="KW-1185">Reference proteome</keyword>
<proteinExistence type="predicted"/>
<organism evidence="2 3">
    <name type="scientific">Intoshia linei</name>
    <dbReference type="NCBI Taxonomy" id="1819745"/>
    <lineage>
        <taxon>Eukaryota</taxon>
        <taxon>Metazoa</taxon>
        <taxon>Spiralia</taxon>
        <taxon>Lophotrochozoa</taxon>
        <taxon>Mesozoa</taxon>
        <taxon>Orthonectida</taxon>
        <taxon>Rhopaluridae</taxon>
        <taxon>Intoshia</taxon>
    </lineage>
</organism>
<accession>A0A177B505</accession>
<evidence type="ECO:0000256" key="1">
    <source>
        <dbReference type="SAM" id="MobiDB-lite"/>
    </source>
</evidence>
<comment type="caution">
    <text evidence="2">The sequence shown here is derived from an EMBL/GenBank/DDBJ whole genome shotgun (WGS) entry which is preliminary data.</text>
</comment>
<feature type="compositionally biased region" description="Low complexity" evidence="1">
    <location>
        <begin position="189"/>
        <end position="201"/>
    </location>
</feature>
<protein>
    <submittedName>
        <fullName evidence="2">Uncharacterized protein</fullName>
    </submittedName>
</protein>
<evidence type="ECO:0000313" key="2">
    <source>
        <dbReference type="EMBL" id="OAF69355.1"/>
    </source>
</evidence>
<evidence type="ECO:0000313" key="3">
    <source>
        <dbReference type="Proteomes" id="UP000078046"/>
    </source>
</evidence>
<sequence length="201" mass="22960">MEGNYPYLALAIDSTSLKVFRPHGIERGCNHDNSSSLCFLSQKGFLGSEHDLSAFKRIYINYLDYLKKLPPEEISLNIDSRWGVVLDSGYLGNSCETPGLRKFAMNRPSLVKLDEIHYQSELASKHFDICVLLTNEIIQRSGLCENGTHFELKLITRNKREQDEKLLKSKQESTNYSNRKKMRPKDSDCSFSTSCTSYSIT</sequence>
<gene>
    <name evidence="2" type="ORF">A3Q56_02908</name>
</gene>